<feature type="non-terminal residue" evidence="2">
    <location>
        <position position="1"/>
    </location>
</feature>
<accession>A0A9N9EKW4</accession>
<dbReference type="AlphaFoldDB" id="A0A9N9EKW4"/>
<name>A0A9N9EKW4_9GLOM</name>
<dbReference type="EMBL" id="CAJVPZ010016788">
    <property type="protein sequence ID" value="CAG8675820.1"/>
    <property type="molecule type" value="Genomic_DNA"/>
</dbReference>
<dbReference type="Proteomes" id="UP000789396">
    <property type="component" value="Unassembled WGS sequence"/>
</dbReference>
<organism evidence="2 3">
    <name type="scientific">Racocetra fulgida</name>
    <dbReference type="NCBI Taxonomy" id="60492"/>
    <lineage>
        <taxon>Eukaryota</taxon>
        <taxon>Fungi</taxon>
        <taxon>Fungi incertae sedis</taxon>
        <taxon>Mucoromycota</taxon>
        <taxon>Glomeromycotina</taxon>
        <taxon>Glomeromycetes</taxon>
        <taxon>Diversisporales</taxon>
        <taxon>Gigasporaceae</taxon>
        <taxon>Racocetra</taxon>
    </lineage>
</organism>
<reference evidence="2" key="1">
    <citation type="submission" date="2021-06" db="EMBL/GenBank/DDBJ databases">
        <authorList>
            <person name="Kallberg Y."/>
            <person name="Tangrot J."/>
            <person name="Rosling A."/>
        </authorList>
    </citation>
    <scope>NUCLEOTIDE SEQUENCE</scope>
    <source>
        <strain evidence="2">IN212</strain>
    </source>
</reference>
<comment type="caution">
    <text evidence="2">The sequence shown here is derived from an EMBL/GenBank/DDBJ whole genome shotgun (WGS) entry which is preliminary data.</text>
</comment>
<gene>
    <name evidence="2" type="ORF">RFULGI_LOCUS9413</name>
</gene>
<feature type="domain" description="MACPF-like" evidence="1">
    <location>
        <begin position="25"/>
        <end position="133"/>
    </location>
</feature>
<dbReference type="OrthoDB" id="2338512at2759"/>
<dbReference type="InterPro" id="IPR054586">
    <property type="entry name" value="MACPF_1_fungal"/>
</dbReference>
<protein>
    <submittedName>
        <fullName evidence="2">15834_t:CDS:1</fullName>
    </submittedName>
</protein>
<evidence type="ECO:0000313" key="3">
    <source>
        <dbReference type="Proteomes" id="UP000789396"/>
    </source>
</evidence>
<evidence type="ECO:0000259" key="1">
    <source>
        <dbReference type="Pfam" id="PF22693"/>
    </source>
</evidence>
<proteinExistence type="predicted"/>
<evidence type="ECO:0000313" key="2">
    <source>
        <dbReference type="EMBL" id="CAG8675820.1"/>
    </source>
</evidence>
<keyword evidence="3" id="KW-1185">Reference proteome</keyword>
<dbReference type="Pfam" id="PF22693">
    <property type="entry name" value="MACPF_1"/>
    <property type="match status" value="1"/>
</dbReference>
<sequence>MVECNNEFEELCTRNFITFEKTSSILPWVSVFFRVNREVSLKKLENYQKAINYTYIEVRKMRIDISKKNICVTCEFKNDVEEALKENAQDKRVEKLKKITEKYGYFYASTIYFGGAIVEKKRNIQHSKINKLDMTAEIGSQIKFGNNTEFDLTIKGGIFQNTVSVIVNDPETWDIIEYHSIHSIFSLLENDLQMKVLEALGKRILRANVDEIAYFTNSEYVIHDLASQLDDIPNIKDCQIFTTIMKDQIDEHTFSTYVSYYSSFDKPMIVINRVPSKKRPK</sequence>